<comment type="cofactor">
    <cofactor evidence="8">
        <name>K(+)</name>
        <dbReference type="ChEBI" id="CHEBI:29103"/>
    </cofactor>
    <text evidence="8">Binds 1 potassium ion per subunit.</text>
</comment>
<dbReference type="CDD" id="cd04164">
    <property type="entry name" value="trmE"/>
    <property type="match status" value="1"/>
</dbReference>
<dbReference type="InterPro" id="IPR018948">
    <property type="entry name" value="GTP-bd_TrmE_N"/>
</dbReference>
<dbReference type="PROSITE" id="PS51709">
    <property type="entry name" value="G_TRME"/>
    <property type="match status" value="1"/>
</dbReference>
<dbReference type="PANTHER" id="PTHR42714">
    <property type="entry name" value="TRNA MODIFICATION GTPASE GTPBP3"/>
    <property type="match status" value="1"/>
</dbReference>
<dbReference type="SUPFAM" id="SSF116878">
    <property type="entry name" value="TrmE connector domain"/>
    <property type="match status" value="1"/>
</dbReference>
<sequence>MTRSDTIFALSSGRPPAGIAVVRVAGPNARSALEALAGSVGEPRRVRLVSLRDPNSGEALDRGLTVLFPAPASATGDDVAEFHLHGGRAVVADVLAALGRLDGLRLAEPGEFTRRAFANGVLDLAAVEGLADLIAADTTAQRRQALRQAEGALGGVVAGWRERLIGIAALAEAAIDFADADDVPDGLIGPARAAAAALLGDIEAVLAGARRGERVRGGLTVVIAGPPNAGKSSLLNALARREVAIVSATPGTTRDAIEVHLDLDGVAVTVIDTAGLRDGVDPVEAEGIKRALARMALADLVLWLEPAGAAAAEPPAVAAPVWRVGTKHDLDTGEAGAERDDGAERHRISVVSGAGLNRLVAELARVAVDLVGGEPALVTRARQAAALRAVAAALGEAVQRSDSAPELFAEDLRRAARGLGQVVGAVDVEDVLDAVFRQFCIGK</sequence>
<dbReference type="Gene3D" id="1.20.120.430">
    <property type="entry name" value="tRNA modification GTPase MnmE domain 2"/>
    <property type="match status" value="1"/>
</dbReference>
<evidence type="ECO:0000256" key="4">
    <source>
        <dbReference type="ARBA" id="ARBA00022801"/>
    </source>
</evidence>
<comment type="similarity">
    <text evidence="1 8">Belongs to the TRAFAC class TrmE-Era-EngA-EngB-Septin-like GTPase superfamily. TrmE GTPase family.</text>
</comment>
<dbReference type="EMBL" id="LN907867">
    <property type="protein sequence ID" value="CUU43710.1"/>
    <property type="molecule type" value="Genomic_DNA"/>
</dbReference>
<dbReference type="InterPro" id="IPR027417">
    <property type="entry name" value="P-loop_NTPase"/>
</dbReference>
<evidence type="ECO:0000256" key="5">
    <source>
        <dbReference type="ARBA" id="ARBA00022842"/>
    </source>
</evidence>
<dbReference type="GO" id="GO:0002098">
    <property type="term" value="P:tRNA wobble uridine modification"/>
    <property type="evidence" value="ECO:0007669"/>
    <property type="project" value="TreeGrafter"/>
</dbReference>
<dbReference type="NCBIfam" id="NF003661">
    <property type="entry name" value="PRK05291.1-3"/>
    <property type="match status" value="1"/>
</dbReference>
<keyword evidence="8" id="KW-0479">Metal-binding</keyword>
<dbReference type="InterPro" id="IPR027266">
    <property type="entry name" value="TrmE/GcvT-like"/>
</dbReference>
<dbReference type="STRING" id="1079.BVIR_3292"/>
<gene>
    <name evidence="8 10" type="primary">mnmE</name>
    <name evidence="8" type="synonym">trmE</name>
    <name evidence="10" type="ORF">BVIRIDIS_27360</name>
</gene>
<evidence type="ECO:0000256" key="1">
    <source>
        <dbReference type="ARBA" id="ARBA00011043"/>
    </source>
</evidence>
<evidence type="ECO:0000256" key="2">
    <source>
        <dbReference type="ARBA" id="ARBA00022694"/>
    </source>
</evidence>
<comment type="subunit">
    <text evidence="8">Homodimer. Heterotetramer of two MnmE and two MnmG subunits.</text>
</comment>
<feature type="binding site" evidence="8">
    <location>
        <position position="443"/>
    </location>
    <ligand>
        <name>(6S)-5-formyl-5,6,7,8-tetrahydrofolate</name>
        <dbReference type="ChEBI" id="CHEBI:57457"/>
    </ligand>
</feature>
<feature type="binding site" evidence="8">
    <location>
        <position position="81"/>
    </location>
    <ligand>
        <name>(6S)-5-formyl-5,6,7,8-tetrahydrofolate</name>
        <dbReference type="ChEBI" id="CHEBI:57457"/>
    </ligand>
</feature>
<evidence type="ECO:0000256" key="3">
    <source>
        <dbReference type="ARBA" id="ARBA00022741"/>
    </source>
</evidence>
<dbReference type="Gene3D" id="3.40.50.300">
    <property type="entry name" value="P-loop containing nucleotide triphosphate hydrolases"/>
    <property type="match status" value="1"/>
</dbReference>
<accession>A0A0S4Q556</accession>
<dbReference type="Pfam" id="PF01926">
    <property type="entry name" value="MMR_HSR1"/>
    <property type="match status" value="1"/>
</dbReference>
<dbReference type="PANTHER" id="PTHR42714:SF2">
    <property type="entry name" value="TRNA MODIFICATION GTPASE GTPBP3, MITOCHONDRIAL"/>
    <property type="match status" value="1"/>
</dbReference>
<dbReference type="GO" id="GO:0046872">
    <property type="term" value="F:metal ion binding"/>
    <property type="evidence" value="ECO:0007669"/>
    <property type="project" value="UniProtKB-KW"/>
</dbReference>
<dbReference type="OrthoDB" id="9805918at2"/>
<dbReference type="InterPro" id="IPR004520">
    <property type="entry name" value="GTPase_MnmE"/>
</dbReference>
<dbReference type="GO" id="GO:0030488">
    <property type="term" value="P:tRNA methylation"/>
    <property type="evidence" value="ECO:0007669"/>
    <property type="project" value="TreeGrafter"/>
</dbReference>
<proteinExistence type="inferred from homology"/>
<comment type="subcellular location">
    <subcellularLocation>
        <location evidence="8">Cytoplasm</location>
    </subcellularLocation>
</comment>
<evidence type="ECO:0000259" key="9">
    <source>
        <dbReference type="PROSITE" id="PS51709"/>
    </source>
</evidence>
<comment type="caution">
    <text evidence="8">Lacks conserved residue(s) required for the propagation of feature annotation.</text>
</comment>
<feature type="binding site" evidence="8">
    <location>
        <begin position="228"/>
        <end position="233"/>
    </location>
    <ligand>
        <name>GTP</name>
        <dbReference type="ChEBI" id="CHEBI:37565"/>
    </ligand>
</feature>
<dbReference type="AlphaFoldDB" id="A0A0S4Q556"/>
<keyword evidence="6 8" id="KW-0630">Potassium</keyword>
<keyword evidence="3 8" id="KW-0547">Nucleotide-binding</keyword>
<dbReference type="Pfam" id="PF12631">
    <property type="entry name" value="MnmE_helical"/>
    <property type="match status" value="1"/>
</dbReference>
<organism evidence="10 11">
    <name type="scientific">Blastochloris viridis</name>
    <name type="common">Rhodopseudomonas viridis</name>
    <dbReference type="NCBI Taxonomy" id="1079"/>
    <lineage>
        <taxon>Bacteria</taxon>
        <taxon>Pseudomonadati</taxon>
        <taxon>Pseudomonadota</taxon>
        <taxon>Alphaproteobacteria</taxon>
        <taxon>Hyphomicrobiales</taxon>
        <taxon>Blastochloridaceae</taxon>
        <taxon>Blastochloris</taxon>
    </lineage>
</organism>
<keyword evidence="8" id="KW-0963">Cytoplasm</keyword>
<feature type="binding site" evidence="8">
    <location>
        <begin position="272"/>
        <end position="275"/>
    </location>
    <ligand>
        <name>GTP</name>
        <dbReference type="ChEBI" id="CHEBI:37565"/>
    </ligand>
</feature>
<dbReference type="HAMAP" id="MF_00379">
    <property type="entry name" value="GTPase_MnmE"/>
    <property type="match status" value="1"/>
</dbReference>
<comment type="function">
    <text evidence="8">Exhibits a very high intrinsic GTPase hydrolysis rate. Involved in the addition of a carboxymethylaminomethyl (cmnm) group at the wobble position (U34) of certain tRNAs, forming tRNA-cmnm(5)s(2)U34.</text>
</comment>
<evidence type="ECO:0000256" key="7">
    <source>
        <dbReference type="ARBA" id="ARBA00023134"/>
    </source>
</evidence>
<keyword evidence="5 8" id="KW-0460">Magnesium</keyword>
<dbReference type="GO" id="GO:0005525">
    <property type="term" value="F:GTP binding"/>
    <property type="evidence" value="ECO:0007669"/>
    <property type="project" value="UniProtKB-UniRule"/>
</dbReference>
<dbReference type="InterPro" id="IPR031168">
    <property type="entry name" value="G_TrmE"/>
</dbReference>
<dbReference type="FunFam" id="3.30.1360.120:FF:000007">
    <property type="entry name" value="tRNA modification GTPase GTPBP3, mitochondrial"/>
    <property type="match status" value="1"/>
</dbReference>
<evidence type="ECO:0000256" key="8">
    <source>
        <dbReference type="HAMAP-Rule" id="MF_00379"/>
    </source>
</evidence>
<evidence type="ECO:0000256" key="6">
    <source>
        <dbReference type="ARBA" id="ARBA00022958"/>
    </source>
</evidence>
<feature type="binding site" evidence="8">
    <location>
        <position position="121"/>
    </location>
    <ligand>
        <name>(6S)-5-formyl-5,6,7,8-tetrahydrofolate</name>
        <dbReference type="ChEBI" id="CHEBI:57457"/>
    </ligand>
</feature>
<keyword evidence="4 8" id="KW-0378">Hydrolase</keyword>
<keyword evidence="7 8" id="KW-0342">GTP-binding</keyword>
<dbReference type="PATRIC" id="fig|1079.7.peg.2892"/>
<dbReference type="Pfam" id="PF10396">
    <property type="entry name" value="TrmE_N"/>
    <property type="match status" value="1"/>
</dbReference>
<keyword evidence="2 8" id="KW-0819">tRNA processing</keyword>
<protein>
    <recommendedName>
        <fullName evidence="8">tRNA modification GTPase MnmE</fullName>
        <ecNumber evidence="8">3.6.-.-</ecNumber>
    </recommendedName>
</protein>
<feature type="binding site" evidence="8">
    <location>
        <position position="253"/>
    </location>
    <ligand>
        <name>Mg(2+)</name>
        <dbReference type="ChEBI" id="CHEBI:18420"/>
    </ligand>
</feature>
<feature type="domain" description="TrmE-type G" evidence="9">
    <location>
        <begin position="218"/>
        <end position="368"/>
    </location>
</feature>
<dbReference type="InterPro" id="IPR006073">
    <property type="entry name" value="GTP-bd"/>
</dbReference>
<dbReference type="EC" id="3.6.-.-" evidence="8"/>
<dbReference type="InterPro" id="IPR005225">
    <property type="entry name" value="Small_GTP-bd"/>
</dbReference>
<feature type="binding site" evidence="8">
    <location>
        <begin position="247"/>
        <end position="253"/>
    </location>
    <ligand>
        <name>GTP</name>
        <dbReference type="ChEBI" id="CHEBI:37565"/>
    </ligand>
</feature>
<name>A0A0S4Q556_BLAVI</name>
<dbReference type="NCBIfam" id="TIGR00231">
    <property type="entry name" value="small_GTP"/>
    <property type="match status" value="1"/>
</dbReference>
<dbReference type="RefSeq" id="WP_055038528.1">
    <property type="nucleotide sequence ID" value="NZ_AP014854.2"/>
</dbReference>
<dbReference type="Proteomes" id="UP000065734">
    <property type="component" value="Chromosome I"/>
</dbReference>
<reference evidence="11" key="1">
    <citation type="journal article" date="2016" name="Genome Announc.">
        <title>Revised genome sequence of the purple photosynthetic bacterium Blastochloris viridis.</title>
        <authorList>
            <person name="Liu L.N."/>
            <person name="Faulkner M."/>
            <person name="Liu X."/>
            <person name="Huang F."/>
            <person name="Darby A.C."/>
            <person name="Hall N."/>
        </authorList>
    </citation>
    <scope>NUCLEOTIDE SEQUENCE [LARGE SCALE GENOMIC DNA]</scope>
    <source>
        <strain evidence="11">ATCC 19567 / DSM 133 / F</strain>
    </source>
</reference>
<dbReference type="InterPro" id="IPR027368">
    <property type="entry name" value="MnmE_dom2"/>
</dbReference>
<evidence type="ECO:0000313" key="11">
    <source>
        <dbReference type="Proteomes" id="UP000065734"/>
    </source>
</evidence>
<dbReference type="CDD" id="cd14858">
    <property type="entry name" value="TrmE_N"/>
    <property type="match status" value="1"/>
</dbReference>
<feature type="binding site" evidence="8">
    <location>
        <position position="232"/>
    </location>
    <ligand>
        <name>Mg(2+)</name>
        <dbReference type="ChEBI" id="CHEBI:18420"/>
    </ligand>
</feature>
<keyword evidence="11" id="KW-1185">Reference proteome</keyword>
<dbReference type="GO" id="GO:0003924">
    <property type="term" value="F:GTPase activity"/>
    <property type="evidence" value="ECO:0007669"/>
    <property type="project" value="UniProtKB-UniRule"/>
</dbReference>
<feature type="binding site" evidence="8">
    <location>
        <position position="23"/>
    </location>
    <ligand>
        <name>(6S)-5-formyl-5,6,7,8-tetrahydrofolate</name>
        <dbReference type="ChEBI" id="CHEBI:57457"/>
    </ligand>
</feature>
<evidence type="ECO:0000313" key="10">
    <source>
        <dbReference type="EMBL" id="CUU43710.1"/>
    </source>
</evidence>
<dbReference type="InterPro" id="IPR025867">
    <property type="entry name" value="MnmE_helical"/>
</dbReference>
<dbReference type="SUPFAM" id="SSF52540">
    <property type="entry name" value="P-loop containing nucleoside triphosphate hydrolases"/>
    <property type="match status" value="1"/>
</dbReference>
<dbReference type="Gene3D" id="3.30.1360.120">
    <property type="entry name" value="Probable tRNA modification gtpase trme, domain 1"/>
    <property type="match status" value="1"/>
</dbReference>
<dbReference type="GO" id="GO:0005737">
    <property type="term" value="C:cytoplasm"/>
    <property type="evidence" value="ECO:0007669"/>
    <property type="project" value="UniProtKB-SubCell"/>
</dbReference>